<gene>
    <name evidence="2" type="ORF">LEP1GSC036_0823</name>
</gene>
<name>A0A828Z9M1_9LEPT</name>
<dbReference type="EMBL" id="AFLV02000009">
    <property type="protein sequence ID" value="EKR66141.1"/>
    <property type="molecule type" value="Genomic_DNA"/>
</dbReference>
<accession>A0A828Z9M1</accession>
<feature type="region of interest" description="Disordered" evidence="1">
    <location>
        <begin position="13"/>
        <end position="39"/>
    </location>
</feature>
<dbReference type="Proteomes" id="UP000001338">
    <property type="component" value="Unassembled WGS sequence"/>
</dbReference>
<dbReference type="AlphaFoldDB" id="A0A828Z9M1"/>
<comment type="caution">
    <text evidence="2">The sequence shown here is derived from an EMBL/GenBank/DDBJ whole genome shotgun (WGS) entry which is preliminary data.</text>
</comment>
<proteinExistence type="predicted"/>
<feature type="compositionally biased region" description="Basic and acidic residues" evidence="1">
    <location>
        <begin position="22"/>
        <end position="39"/>
    </location>
</feature>
<protein>
    <submittedName>
        <fullName evidence="2">Uncharacterized protein</fullName>
    </submittedName>
</protein>
<evidence type="ECO:0000313" key="2">
    <source>
        <dbReference type="EMBL" id="EKR66141.1"/>
    </source>
</evidence>
<sequence>MKAFLGLMVIGDGTEHRRRRSQSREKQKEFYSARKDAQG</sequence>
<evidence type="ECO:0000313" key="3">
    <source>
        <dbReference type="Proteomes" id="UP000001338"/>
    </source>
</evidence>
<organism evidence="2 3">
    <name type="scientific">Leptospira weilii str. 2006001853</name>
    <dbReference type="NCBI Taxonomy" id="1001589"/>
    <lineage>
        <taxon>Bacteria</taxon>
        <taxon>Pseudomonadati</taxon>
        <taxon>Spirochaetota</taxon>
        <taxon>Spirochaetia</taxon>
        <taxon>Leptospirales</taxon>
        <taxon>Leptospiraceae</taxon>
        <taxon>Leptospira</taxon>
    </lineage>
</organism>
<evidence type="ECO:0000256" key="1">
    <source>
        <dbReference type="SAM" id="MobiDB-lite"/>
    </source>
</evidence>
<reference evidence="2 3" key="1">
    <citation type="submission" date="2012-10" db="EMBL/GenBank/DDBJ databases">
        <authorList>
            <person name="Harkins D.M."/>
            <person name="Durkin A.S."/>
            <person name="Brinkac L.M."/>
            <person name="Haft D.H."/>
            <person name="Selengut J.D."/>
            <person name="Sanka R."/>
            <person name="DePew J."/>
            <person name="Purushe J."/>
            <person name="Whelen A.C."/>
            <person name="Vinetz J.M."/>
            <person name="Sutton G.G."/>
            <person name="Nierman W.C."/>
            <person name="Fouts D.E."/>
        </authorList>
    </citation>
    <scope>NUCLEOTIDE SEQUENCE [LARGE SCALE GENOMIC DNA]</scope>
    <source>
        <strain evidence="2 3">2006001853</strain>
    </source>
</reference>